<reference evidence="2 3" key="1">
    <citation type="journal article" date="2019" name="PLoS Biol.">
        <title>Sex chromosomes control vertical transmission of feminizing Wolbachia symbionts in an isopod.</title>
        <authorList>
            <person name="Becking T."/>
            <person name="Chebbi M.A."/>
            <person name="Giraud I."/>
            <person name="Moumen B."/>
            <person name="Laverre T."/>
            <person name="Caubet Y."/>
            <person name="Peccoud J."/>
            <person name="Gilbert C."/>
            <person name="Cordaux R."/>
        </authorList>
    </citation>
    <scope>NUCLEOTIDE SEQUENCE [LARGE SCALE GENOMIC DNA]</scope>
    <source>
        <strain evidence="2">ANa2</strain>
        <tissue evidence="2">Whole body excluding digestive tract and cuticle</tissue>
    </source>
</reference>
<proteinExistence type="predicted"/>
<name>A0A5N5SVQ3_9CRUS</name>
<evidence type="ECO:0000313" key="3">
    <source>
        <dbReference type="Proteomes" id="UP000326759"/>
    </source>
</evidence>
<dbReference type="OrthoDB" id="6363451at2759"/>
<evidence type="ECO:0000256" key="1">
    <source>
        <dbReference type="SAM" id="MobiDB-lite"/>
    </source>
</evidence>
<dbReference type="EMBL" id="SEYY01019387">
    <property type="protein sequence ID" value="KAB7498304.1"/>
    <property type="molecule type" value="Genomic_DNA"/>
</dbReference>
<keyword evidence="3" id="KW-1185">Reference proteome</keyword>
<organism evidence="2 3">
    <name type="scientific">Armadillidium nasatum</name>
    <dbReference type="NCBI Taxonomy" id="96803"/>
    <lineage>
        <taxon>Eukaryota</taxon>
        <taxon>Metazoa</taxon>
        <taxon>Ecdysozoa</taxon>
        <taxon>Arthropoda</taxon>
        <taxon>Crustacea</taxon>
        <taxon>Multicrustacea</taxon>
        <taxon>Malacostraca</taxon>
        <taxon>Eumalacostraca</taxon>
        <taxon>Peracarida</taxon>
        <taxon>Isopoda</taxon>
        <taxon>Oniscidea</taxon>
        <taxon>Crinocheta</taxon>
        <taxon>Armadillidiidae</taxon>
        <taxon>Armadillidium</taxon>
    </lineage>
</organism>
<dbReference type="Proteomes" id="UP000326759">
    <property type="component" value="Unassembled WGS sequence"/>
</dbReference>
<accession>A0A5N5SVQ3</accession>
<dbReference type="AlphaFoldDB" id="A0A5N5SVQ3"/>
<feature type="region of interest" description="Disordered" evidence="1">
    <location>
        <begin position="147"/>
        <end position="168"/>
    </location>
</feature>
<gene>
    <name evidence="2" type="ORF">Anas_05424</name>
</gene>
<protein>
    <submittedName>
        <fullName evidence="2">Uncharacterized protein</fullName>
    </submittedName>
</protein>
<comment type="caution">
    <text evidence="2">The sequence shown here is derived from an EMBL/GenBank/DDBJ whole genome shotgun (WGS) entry which is preliminary data.</text>
</comment>
<sequence length="168" mass="19636">MDKLSTSEKWKLLGQLYKHGSHEEKLTEALPEIDAKKVTKAIRSYKQRAKRSLDSSKKKFDQTPIDMWYDFVNNCHRIEGTSHTSNRGNIKRRKLDSDSLNFGYLLEKSMLYAACFEEHYQGESPDEPNYNEIYKYLSQLLAGEEPTQMRPGKCEENFGDYGKNKRSH</sequence>
<evidence type="ECO:0000313" key="2">
    <source>
        <dbReference type="EMBL" id="KAB7498304.1"/>
    </source>
</evidence>